<reference evidence="2 3" key="1">
    <citation type="journal article" date="2017" name="ISME J.">
        <title>Potential for microbial H2 and metal transformations associated with novel bacteria and archaea in deep terrestrial subsurface sediments.</title>
        <authorList>
            <person name="Hernsdorf A.W."/>
            <person name="Amano Y."/>
            <person name="Miyakawa K."/>
            <person name="Ise K."/>
            <person name="Suzuki Y."/>
            <person name="Anantharaman K."/>
            <person name="Probst A."/>
            <person name="Burstein D."/>
            <person name="Thomas B.C."/>
            <person name="Banfield J.F."/>
        </authorList>
    </citation>
    <scope>NUCLEOTIDE SEQUENCE [LARGE SCALE GENOMIC DNA]</scope>
    <source>
        <strain evidence="2">HGW-Wallbacteria-1</strain>
    </source>
</reference>
<keyword evidence="1" id="KW-1133">Transmembrane helix</keyword>
<dbReference type="AlphaFoldDB" id="A0A2N1PKN4"/>
<feature type="transmembrane region" description="Helical" evidence="1">
    <location>
        <begin position="66"/>
        <end position="92"/>
    </location>
</feature>
<accession>A0A2N1PKN4</accession>
<proteinExistence type="predicted"/>
<evidence type="ECO:0000256" key="1">
    <source>
        <dbReference type="SAM" id="Phobius"/>
    </source>
</evidence>
<dbReference type="Proteomes" id="UP000233256">
    <property type="component" value="Unassembled WGS sequence"/>
</dbReference>
<feature type="transmembrane region" description="Helical" evidence="1">
    <location>
        <begin position="170"/>
        <end position="191"/>
    </location>
</feature>
<feature type="transmembrane region" description="Helical" evidence="1">
    <location>
        <begin position="36"/>
        <end position="54"/>
    </location>
</feature>
<sequence length="343" mass="37597">MEFSCHGQGVSGERALSMTKIACTVSVGISGKVSPLLRLFSGLGLCFFSGLLLPEPVLANNPPEPQAALMVMAIPLVMYILTFLAGGYIVLANKDAQKSNLRKLGSSIANGLAYAFFIVMALATEGGTGLASLLFGLIAFQRGIMLILWSRRGNKDARDLPVDSFKLRSAGVLMLILVVFMALTPLFIISYEGYFPRRNRKINLENICSLAAASISLAQKRAAEGKPVDYRTILDPASRDDNDLLWNSGVDTRLLGKPFVKVEFSEDGTGFVIHLHPQKGMPPFPWNQLLSKPVYRVDESGKLRVMRTHLAREQCSPEAPVALDVKTLNTSENMDDMFRDLSR</sequence>
<gene>
    <name evidence="2" type="ORF">CVV64_16715</name>
</gene>
<keyword evidence="1" id="KW-0812">Transmembrane</keyword>
<organism evidence="2 3">
    <name type="scientific">Candidatus Wallbacteria bacterium HGW-Wallbacteria-1</name>
    <dbReference type="NCBI Taxonomy" id="2013854"/>
    <lineage>
        <taxon>Bacteria</taxon>
        <taxon>Candidatus Walliibacteriota</taxon>
    </lineage>
</organism>
<name>A0A2N1PKN4_9BACT</name>
<protein>
    <submittedName>
        <fullName evidence="2">Uncharacterized protein</fullName>
    </submittedName>
</protein>
<dbReference type="EMBL" id="PGXC01000031">
    <property type="protein sequence ID" value="PKK88886.1"/>
    <property type="molecule type" value="Genomic_DNA"/>
</dbReference>
<keyword evidence="1" id="KW-0472">Membrane</keyword>
<feature type="transmembrane region" description="Helical" evidence="1">
    <location>
        <begin position="104"/>
        <end position="123"/>
    </location>
</feature>
<evidence type="ECO:0000313" key="3">
    <source>
        <dbReference type="Proteomes" id="UP000233256"/>
    </source>
</evidence>
<evidence type="ECO:0000313" key="2">
    <source>
        <dbReference type="EMBL" id="PKK88886.1"/>
    </source>
</evidence>
<comment type="caution">
    <text evidence="2">The sequence shown here is derived from an EMBL/GenBank/DDBJ whole genome shotgun (WGS) entry which is preliminary data.</text>
</comment>
<feature type="transmembrane region" description="Helical" evidence="1">
    <location>
        <begin position="129"/>
        <end position="149"/>
    </location>
</feature>